<reference evidence="2 3" key="1">
    <citation type="submission" date="2017-01" db="EMBL/GenBank/DDBJ databases">
        <title>Genome sequencing of Rhodoferax fermentans JCM 7819.</title>
        <authorList>
            <person name="Kim Y.J."/>
            <person name="Farh M.E.-A."/>
            <person name="Yang D.-C."/>
        </authorList>
    </citation>
    <scope>NUCLEOTIDE SEQUENCE [LARGE SCALE GENOMIC DNA]</scope>
    <source>
        <strain evidence="2 3">JCM 7819</strain>
    </source>
</reference>
<evidence type="ECO:0000313" key="3">
    <source>
        <dbReference type="Proteomes" id="UP000190750"/>
    </source>
</evidence>
<dbReference type="STRING" id="28066.RF819_02750"/>
<sequence length="146" mass="16251">MPPLKRASARFFFTFLETIMPDYVLNRTYTHRSTLGHIVNFVKGMPTWVPPALEKEVTALGAEPVDGPKQDVLDPDKPALPLAPSGQERAAQVLAVFAQLEARNERGDFTGSGRPNLSILKELLGYEVIGKERDELWEEYLKAKAG</sequence>
<accession>A0A1T1APB4</accession>
<evidence type="ECO:0000256" key="1">
    <source>
        <dbReference type="SAM" id="MobiDB-lite"/>
    </source>
</evidence>
<feature type="compositionally biased region" description="Basic and acidic residues" evidence="1">
    <location>
        <begin position="66"/>
        <end position="77"/>
    </location>
</feature>
<protein>
    <submittedName>
        <fullName evidence="2">Uncharacterized protein</fullName>
    </submittedName>
</protein>
<organism evidence="2 3">
    <name type="scientific">Rhodoferax fermentans</name>
    <dbReference type="NCBI Taxonomy" id="28066"/>
    <lineage>
        <taxon>Bacteria</taxon>
        <taxon>Pseudomonadati</taxon>
        <taxon>Pseudomonadota</taxon>
        <taxon>Betaproteobacteria</taxon>
        <taxon>Burkholderiales</taxon>
        <taxon>Comamonadaceae</taxon>
        <taxon>Rhodoferax</taxon>
    </lineage>
</organism>
<gene>
    <name evidence="2" type="ORF">RF819_02750</name>
</gene>
<dbReference type="AlphaFoldDB" id="A0A1T1APB4"/>
<feature type="region of interest" description="Disordered" evidence="1">
    <location>
        <begin position="64"/>
        <end position="83"/>
    </location>
</feature>
<dbReference type="Proteomes" id="UP000190750">
    <property type="component" value="Unassembled WGS sequence"/>
</dbReference>
<comment type="caution">
    <text evidence="2">The sequence shown here is derived from an EMBL/GenBank/DDBJ whole genome shotgun (WGS) entry which is preliminary data.</text>
</comment>
<dbReference type="EMBL" id="MTJN01000002">
    <property type="protein sequence ID" value="OOV05768.1"/>
    <property type="molecule type" value="Genomic_DNA"/>
</dbReference>
<proteinExistence type="predicted"/>
<name>A0A1T1APB4_RHOFE</name>
<evidence type="ECO:0000313" key="2">
    <source>
        <dbReference type="EMBL" id="OOV05768.1"/>
    </source>
</evidence>
<keyword evidence="3" id="KW-1185">Reference proteome</keyword>